<evidence type="ECO:0000256" key="1">
    <source>
        <dbReference type="SAM" id="Phobius"/>
    </source>
</evidence>
<accession>A0A5N7BC31</accession>
<gene>
    <name evidence="2" type="ORF">BDV26DRAFT_260016</name>
</gene>
<keyword evidence="3" id="KW-1185">Reference proteome</keyword>
<keyword evidence="1" id="KW-0812">Transmembrane</keyword>
<keyword evidence="1" id="KW-0472">Membrane</keyword>
<dbReference type="EMBL" id="ML736197">
    <property type="protein sequence ID" value="KAE8379217.1"/>
    <property type="molecule type" value="Genomic_DNA"/>
</dbReference>
<feature type="transmembrane region" description="Helical" evidence="1">
    <location>
        <begin position="94"/>
        <end position="119"/>
    </location>
</feature>
<protein>
    <submittedName>
        <fullName evidence="2">Uncharacterized protein</fullName>
    </submittedName>
</protein>
<name>A0A5N7BC31_9EURO</name>
<dbReference type="AlphaFoldDB" id="A0A5N7BC31"/>
<evidence type="ECO:0000313" key="2">
    <source>
        <dbReference type="EMBL" id="KAE8379217.1"/>
    </source>
</evidence>
<organism evidence="2 3">
    <name type="scientific">Aspergillus bertholletiae</name>
    <dbReference type="NCBI Taxonomy" id="1226010"/>
    <lineage>
        <taxon>Eukaryota</taxon>
        <taxon>Fungi</taxon>
        <taxon>Dikarya</taxon>
        <taxon>Ascomycota</taxon>
        <taxon>Pezizomycotina</taxon>
        <taxon>Eurotiomycetes</taxon>
        <taxon>Eurotiomycetidae</taxon>
        <taxon>Eurotiales</taxon>
        <taxon>Aspergillaceae</taxon>
        <taxon>Aspergillus</taxon>
        <taxon>Aspergillus subgen. Circumdati</taxon>
    </lineage>
</organism>
<reference evidence="2 3" key="1">
    <citation type="submission" date="2019-04" db="EMBL/GenBank/DDBJ databases">
        <title>Friends and foes A comparative genomics studyof 23 Aspergillus species from section Flavi.</title>
        <authorList>
            <consortium name="DOE Joint Genome Institute"/>
            <person name="Kjaerbolling I."/>
            <person name="Vesth T."/>
            <person name="Frisvad J.C."/>
            <person name="Nybo J.L."/>
            <person name="Theobald S."/>
            <person name="Kildgaard S."/>
            <person name="Isbrandt T."/>
            <person name="Kuo A."/>
            <person name="Sato A."/>
            <person name="Lyhne E.K."/>
            <person name="Kogle M.E."/>
            <person name="Wiebenga A."/>
            <person name="Kun R.S."/>
            <person name="Lubbers R.J."/>
            <person name="Makela M.R."/>
            <person name="Barry K."/>
            <person name="Chovatia M."/>
            <person name="Clum A."/>
            <person name="Daum C."/>
            <person name="Haridas S."/>
            <person name="He G."/>
            <person name="LaButti K."/>
            <person name="Lipzen A."/>
            <person name="Mondo S."/>
            <person name="Riley R."/>
            <person name="Salamov A."/>
            <person name="Simmons B.A."/>
            <person name="Magnuson J.K."/>
            <person name="Henrissat B."/>
            <person name="Mortensen U.H."/>
            <person name="Larsen T.O."/>
            <person name="Devries R.P."/>
            <person name="Grigoriev I.V."/>
            <person name="Machida M."/>
            <person name="Baker S.E."/>
            <person name="Andersen M.R."/>
        </authorList>
    </citation>
    <scope>NUCLEOTIDE SEQUENCE [LARGE SCALE GENOMIC DNA]</scope>
    <source>
        <strain evidence="2 3">IBT 29228</strain>
    </source>
</reference>
<proteinExistence type="predicted"/>
<keyword evidence="1" id="KW-1133">Transmembrane helix</keyword>
<dbReference type="Proteomes" id="UP000326198">
    <property type="component" value="Unassembled WGS sequence"/>
</dbReference>
<evidence type="ECO:0000313" key="3">
    <source>
        <dbReference type="Proteomes" id="UP000326198"/>
    </source>
</evidence>
<sequence length="132" mass="15173">MMDCVFKYHYYTRNPGINSPLPVSLLFGGEKQPAIHSYWSPPLALNEPSDTISTREVLFLRMTIPQCGMIWLSDLSSVSPHFYCDISRLNSFPVIYSILSFYVSIITSHFHFIFIYLSLLTNTIQAWPSKKA</sequence>